<dbReference type="OrthoDB" id="1779640at2"/>
<gene>
    <name evidence="1" type="ORF">EV211_1179</name>
</gene>
<dbReference type="Proteomes" id="UP000295500">
    <property type="component" value="Unassembled WGS sequence"/>
</dbReference>
<protein>
    <submittedName>
        <fullName evidence="1">Uncharacterized protein</fullName>
    </submittedName>
</protein>
<proteinExistence type="predicted"/>
<evidence type="ECO:0000313" key="2">
    <source>
        <dbReference type="Proteomes" id="UP000295500"/>
    </source>
</evidence>
<reference evidence="1 2" key="1">
    <citation type="submission" date="2019-03" db="EMBL/GenBank/DDBJ databases">
        <title>Genomic Encyclopedia of Type Strains, Phase IV (KMG-IV): sequencing the most valuable type-strain genomes for metagenomic binning, comparative biology and taxonomic classification.</title>
        <authorList>
            <person name="Goeker M."/>
        </authorList>
    </citation>
    <scope>NUCLEOTIDE SEQUENCE [LARGE SCALE GENOMIC DNA]</scope>
    <source>
        <strain evidence="1 2">DSM 28287</strain>
    </source>
</reference>
<name>A0A4R6Q257_9FIRM</name>
<evidence type="ECO:0000313" key="1">
    <source>
        <dbReference type="EMBL" id="TDP56296.1"/>
    </source>
</evidence>
<keyword evidence="2" id="KW-1185">Reference proteome</keyword>
<accession>A0A4R6Q257</accession>
<organism evidence="1 2">
    <name type="scientific">Aminicella lysinilytica</name>
    <dbReference type="NCBI Taxonomy" id="433323"/>
    <lineage>
        <taxon>Bacteria</taxon>
        <taxon>Bacillati</taxon>
        <taxon>Bacillota</taxon>
        <taxon>Clostridia</taxon>
        <taxon>Peptostreptococcales</taxon>
        <taxon>Anaerovoracaceae</taxon>
        <taxon>Aminicella</taxon>
    </lineage>
</organism>
<sequence>MIGKEIAQYSGKVVDKTTLDRIASSENVKVVRDCGIDGNHLGKKWYVIVFKDDTEISVYVK</sequence>
<dbReference type="EMBL" id="SNXO01000017">
    <property type="protein sequence ID" value="TDP56296.1"/>
    <property type="molecule type" value="Genomic_DNA"/>
</dbReference>
<comment type="caution">
    <text evidence="1">The sequence shown here is derived from an EMBL/GenBank/DDBJ whole genome shotgun (WGS) entry which is preliminary data.</text>
</comment>
<dbReference type="RefSeq" id="WP_133528439.1">
    <property type="nucleotide sequence ID" value="NZ_SNXO01000017.1"/>
</dbReference>
<dbReference type="AlphaFoldDB" id="A0A4R6Q257"/>